<dbReference type="FunFam" id="3.90.190.10:FF:000006">
    <property type="entry name" value="Dual specificity protein phosphatase CDC14B"/>
    <property type="match status" value="1"/>
</dbReference>
<evidence type="ECO:0000256" key="13">
    <source>
        <dbReference type="ARBA" id="ARBA00023306"/>
    </source>
</evidence>
<keyword evidence="11" id="KW-0539">Nucleus</keyword>
<evidence type="ECO:0000256" key="16">
    <source>
        <dbReference type="ARBA" id="ARBA00048336"/>
    </source>
</evidence>
<dbReference type="Proteomes" id="UP001519460">
    <property type="component" value="Unassembled WGS sequence"/>
</dbReference>
<evidence type="ECO:0000256" key="4">
    <source>
        <dbReference type="ARBA" id="ARBA00007315"/>
    </source>
</evidence>
<dbReference type="GO" id="GO:0005813">
    <property type="term" value="C:centrosome"/>
    <property type="evidence" value="ECO:0007669"/>
    <property type="project" value="UniProtKB-SubCell"/>
</dbReference>
<feature type="compositionally biased region" description="Polar residues" evidence="17">
    <location>
        <begin position="433"/>
        <end position="472"/>
    </location>
</feature>
<dbReference type="GO" id="GO:0004722">
    <property type="term" value="F:protein serine/threonine phosphatase activity"/>
    <property type="evidence" value="ECO:0007669"/>
    <property type="project" value="UniProtKB-EC"/>
</dbReference>
<evidence type="ECO:0000256" key="8">
    <source>
        <dbReference type="ARBA" id="ARBA00022801"/>
    </source>
</evidence>
<evidence type="ECO:0000313" key="21">
    <source>
        <dbReference type="Proteomes" id="UP001519460"/>
    </source>
</evidence>
<keyword evidence="7" id="KW-0132">Cell division</keyword>
<keyword evidence="10" id="KW-0206">Cytoskeleton</keyword>
<proteinExistence type="inferred from homology"/>
<dbReference type="EMBL" id="JACVVK020000002">
    <property type="protein sequence ID" value="KAK7508148.1"/>
    <property type="molecule type" value="Genomic_DNA"/>
</dbReference>
<evidence type="ECO:0008006" key="22">
    <source>
        <dbReference type="Google" id="ProtNLM"/>
    </source>
</evidence>
<evidence type="ECO:0000256" key="12">
    <source>
        <dbReference type="ARBA" id="ARBA00023273"/>
    </source>
</evidence>
<sequence>MADEHEIIGSASEFIKDRLYFATLRTRPKSTAHTHYFCTDDELVYENFYADFGPLNLGNLYRYCCKVNKKLKSFSLAKKRIVHYTSFDARKRANAAFLIASYAIIYLKKTPEEAYKPLVAGSNPPFLPFRDASFGPCSYNLTLLDCLHGLNKALANGFFDFETFDVDEYEHYEKVENGDFNWIVPNKFLAFCGPHPKSKIENGYPLHAPEAYFPYFRKHKVTAIVRLNKKIYDARRFKDAGFDHYDLFFIDGSVPSESIVRQFLELSENTEGAVAVHCKAGLGRTGTLIACYMMKHYKFTAAETIAWCRICRPGSIIGPQQNFLEEKQAWLWMQGDLYRAKHKERMAIQRERQHSVSNLLSGVDDMRIHDAVENDNRFSNYDNIYDPPVTRSCDVETQGDKLNQLKLLRKHARSATTGTVGAMEDSKAHKRSTTQPLRVSGAKSAQSAVSPLKSSKIASTSSVLSNHHSNASVKRVPRHALSTTSTTAASKSSTRVGVGLESDYSDYKTRDTLKSSMFGSSRDIYKSSGDFTSTWPYKYHLRSNHTVSAVDSPATEILYAA</sequence>
<comment type="catalytic activity">
    <reaction evidence="15">
        <text>O-phospho-L-seryl-[protein] + H2O = L-seryl-[protein] + phosphate</text>
        <dbReference type="Rhea" id="RHEA:20629"/>
        <dbReference type="Rhea" id="RHEA-COMP:9863"/>
        <dbReference type="Rhea" id="RHEA-COMP:11604"/>
        <dbReference type="ChEBI" id="CHEBI:15377"/>
        <dbReference type="ChEBI" id="CHEBI:29999"/>
        <dbReference type="ChEBI" id="CHEBI:43474"/>
        <dbReference type="ChEBI" id="CHEBI:83421"/>
        <dbReference type="EC" id="3.1.3.16"/>
    </reaction>
</comment>
<feature type="domain" description="Tyrosine specific protein phosphatases" evidence="19">
    <location>
        <begin position="261"/>
        <end position="323"/>
    </location>
</feature>
<feature type="region of interest" description="Disordered" evidence="17">
    <location>
        <begin position="413"/>
        <end position="495"/>
    </location>
</feature>
<evidence type="ECO:0000256" key="11">
    <source>
        <dbReference type="ARBA" id="ARBA00023242"/>
    </source>
</evidence>
<evidence type="ECO:0000256" key="14">
    <source>
        <dbReference type="ARBA" id="ARBA00037822"/>
    </source>
</evidence>
<evidence type="ECO:0000256" key="2">
    <source>
        <dbReference type="ARBA" id="ARBA00004300"/>
    </source>
</evidence>
<dbReference type="Pfam" id="PF14671">
    <property type="entry name" value="DSPn"/>
    <property type="match status" value="1"/>
</dbReference>
<evidence type="ECO:0000259" key="19">
    <source>
        <dbReference type="PROSITE" id="PS50056"/>
    </source>
</evidence>
<dbReference type="GO" id="GO:0060091">
    <property type="term" value="C:kinocilium"/>
    <property type="evidence" value="ECO:0007669"/>
    <property type="project" value="UniProtKB-SubCell"/>
</dbReference>
<keyword evidence="21" id="KW-1185">Reference proteome</keyword>
<dbReference type="PROSITE" id="PS50054">
    <property type="entry name" value="TYR_PHOSPHATASE_DUAL"/>
    <property type="match status" value="1"/>
</dbReference>
<dbReference type="GO" id="GO:0051301">
    <property type="term" value="P:cell division"/>
    <property type="evidence" value="ECO:0007669"/>
    <property type="project" value="UniProtKB-KW"/>
</dbReference>
<organism evidence="20 21">
    <name type="scientific">Batillaria attramentaria</name>
    <dbReference type="NCBI Taxonomy" id="370345"/>
    <lineage>
        <taxon>Eukaryota</taxon>
        <taxon>Metazoa</taxon>
        <taxon>Spiralia</taxon>
        <taxon>Lophotrochozoa</taxon>
        <taxon>Mollusca</taxon>
        <taxon>Gastropoda</taxon>
        <taxon>Caenogastropoda</taxon>
        <taxon>Sorbeoconcha</taxon>
        <taxon>Cerithioidea</taxon>
        <taxon>Batillariidae</taxon>
        <taxon>Batillaria</taxon>
    </lineage>
</organism>
<dbReference type="InterPro" id="IPR016130">
    <property type="entry name" value="Tyr_Pase_AS"/>
</dbReference>
<dbReference type="CDD" id="cd17657">
    <property type="entry name" value="CDC14_N"/>
    <property type="match status" value="1"/>
</dbReference>
<comment type="similarity">
    <text evidence="4">Belongs to the protein-tyrosine phosphatase family. Non-receptor class CDC14 subfamily.</text>
</comment>
<dbReference type="PROSITE" id="PS00383">
    <property type="entry name" value="TYR_PHOSPHATASE_1"/>
    <property type="match status" value="1"/>
</dbReference>
<gene>
    <name evidence="20" type="ORF">BaRGS_00000387</name>
</gene>
<dbReference type="InterPro" id="IPR020422">
    <property type="entry name" value="TYR_PHOSPHATASE_DUAL_dom"/>
</dbReference>
<dbReference type="InterPro" id="IPR003595">
    <property type="entry name" value="Tyr_Pase_cat"/>
</dbReference>
<dbReference type="Pfam" id="PF22785">
    <property type="entry name" value="Tc-R-P"/>
    <property type="match status" value="1"/>
</dbReference>
<evidence type="ECO:0000256" key="7">
    <source>
        <dbReference type="ARBA" id="ARBA00022618"/>
    </source>
</evidence>
<dbReference type="InterPro" id="IPR029021">
    <property type="entry name" value="Prot-tyrosine_phosphatase-like"/>
</dbReference>
<keyword evidence="12" id="KW-0966">Cell projection</keyword>
<keyword evidence="5" id="KW-0963">Cytoplasm</keyword>
<protein>
    <recommendedName>
        <fullName evidence="22">Protein-tyrosine-phosphatase</fullName>
    </recommendedName>
</protein>
<evidence type="ECO:0000256" key="3">
    <source>
        <dbReference type="ARBA" id="ARBA00004647"/>
    </source>
</evidence>
<evidence type="ECO:0000256" key="6">
    <source>
        <dbReference type="ARBA" id="ARBA00022553"/>
    </source>
</evidence>
<dbReference type="SMART" id="SM00195">
    <property type="entry name" value="DSPc"/>
    <property type="match status" value="1"/>
</dbReference>
<evidence type="ECO:0000256" key="9">
    <source>
        <dbReference type="ARBA" id="ARBA00022912"/>
    </source>
</evidence>
<comment type="caution">
    <text evidence="20">The sequence shown here is derived from an EMBL/GenBank/DDBJ whole genome shotgun (WGS) entry which is preliminary data.</text>
</comment>
<feature type="compositionally biased region" description="Low complexity" evidence="17">
    <location>
        <begin position="482"/>
        <end position="494"/>
    </location>
</feature>
<evidence type="ECO:0000256" key="10">
    <source>
        <dbReference type="ARBA" id="ARBA00023212"/>
    </source>
</evidence>
<evidence type="ECO:0000256" key="1">
    <source>
        <dbReference type="ARBA" id="ARBA00004123"/>
    </source>
</evidence>
<name>A0ABD0M8K9_9CAEN</name>
<dbReference type="PANTHER" id="PTHR23339">
    <property type="entry name" value="TYROSINE SPECIFIC PROTEIN PHOSPHATASE AND DUAL SPECIFICITY PROTEIN PHOSPHATASE"/>
    <property type="match status" value="1"/>
</dbReference>
<dbReference type="InterPro" id="IPR050561">
    <property type="entry name" value="PTP"/>
</dbReference>
<evidence type="ECO:0000256" key="17">
    <source>
        <dbReference type="SAM" id="MobiDB-lite"/>
    </source>
</evidence>
<accession>A0ABD0M8K9</accession>
<comment type="subcellular location">
    <subcellularLocation>
        <location evidence="14">Cell projection</location>
        <location evidence="14">Kinocilium</location>
    </subcellularLocation>
    <subcellularLocation>
        <location evidence="2">Cytoplasm</location>
        <location evidence="2">Cytoskeleton</location>
        <location evidence="2">Microtubule organizing center</location>
        <location evidence="2">Centrosome</location>
    </subcellularLocation>
    <subcellularLocation>
        <location evidence="3">Cytoplasm</location>
        <location evidence="3">Cytoskeleton</location>
        <location evidence="3">Spindle pole</location>
    </subcellularLocation>
    <subcellularLocation>
        <location evidence="1">Nucleus</location>
    </subcellularLocation>
</comment>
<keyword evidence="6" id="KW-0597">Phosphoprotein</keyword>
<evidence type="ECO:0000256" key="15">
    <source>
        <dbReference type="ARBA" id="ARBA00047761"/>
    </source>
</evidence>
<comment type="catalytic activity">
    <reaction evidence="16">
        <text>O-phospho-L-threonyl-[protein] + H2O = L-threonyl-[protein] + phosphate</text>
        <dbReference type="Rhea" id="RHEA:47004"/>
        <dbReference type="Rhea" id="RHEA-COMP:11060"/>
        <dbReference type="Rhea" id="RHEA-COMP:11605"/>
        <dbReference type="ChEBI" id="CHEBI:15377"/>
        <dbReference type="ChEBI" id="CHEBI:30013"/>
        <dbReference type="ChEBI" id="CHEBI:43474"/>
        <dbReference type="ChEBI" id="CHEBI:61977"/>
        <dbReference type="EC" id="3.1.3.16"/>
    </reaction>
</comment>
<dbReference type="InterPro" id="IPR044506">
    <property type="entry name" value="CDC14_C"/>
</dbReference>
<reference evidence="20 21" key="1">
    <citation type="journal article" date="2023" name="Sci. Data">
        <title>Genome assembly of the Korean intertidal mud-creeper Batillaria attramentaria.</title>
        <authorList>
            <person name="Patra A.K."/>
            <person name="Ho P.T."/>
            <person name="Jun S."/>
            <person name="Lee S.J."/>
            <person name="Kim Y."/>
            <person name="Won Y.J."/>
        </authorList>
    </citation>
    <scope>NUCLEOTIDE SEQUENCE [LARGE SCALE GENOMIC DNA]</scope>
    <source>
        <strain evidence="20">Wonlab-2016</strain>
    </source>
</reference>
<evidence type="ECO:0000256" key="5">
    <source>
        <dbReference type="ARBA" id="ARBA00022490"/>
    </source>
</evidence>
<evidence type="ECO:0000259" key="18">
    <source>
        <dbReference type="PROSITE" id="PS50054"/>
    </source>
</evidence>
<dbReference type="Gene3D" id="3.90.190.10">
    <property type="entry name" value="Protein tyrosine phosphatase superfamily"/>
    <property type="match status" value="2"/>
</dbReference>
<dbReference type="GO" id="GO:0000922">
    <property type="term" value="C:spindle pole"/>
    <property type="evidence" value="ECO:0007669"/>
    <property type="project" value="UniProtKB-SubCell"/>
</dbReference>
<dbReference type="AlphaFoldDB" id="A0ABD0M8K9"/>
<dbReference type="SMART" id="SM00404">
    <property type="entry name" value="PTPc_motif"/>
    <property type="match status" value="1"/>
</dbReference>
<dbReference type="GO" id="GO:0050877">
    <property type="term" value="P:nervous system process"/>
    <property type="evidence" value="ECO:0007669"/>
    <property type="project" value="UniProtKB-ARBA"/>
</dbReference>
<keyword evidence="9" id="KW-0904">Protein phosphatase</keyword>
<keyword evidence="8" id="KW-0378">Hydrolase</keyword>
<evidence type="ECO:0000313" key="20">
    <source>
        <dbReference type="EMBL" id="KAK7508148.1"/>
    </source>
</evidence>
<dbReference type="FunFam" id="3.90.190.10:FF:000032">
    <property type="entry name" value="dual specificity protein phosphatase CDC14A isoform X1"/>
    <property type="match status" value="1"/>
</dbReference>
<dbReference type="SUPFAM" id="SSF52799">
    <property type="entry name" value="(Phosphotyrosine protein) phosphatases II"/>
    <property type="match status" value="2"/>
</dbReference>
<dbReference type="InterPro" id="IPR000387">
    <property type="entry name" value="Tyr_Pase_dom"/>
</dbReference>
<dbReference type="CDD" id="cd14499">
    <property type="entry name" value="CDC14_C"/>
    <property type="match status" value="1"/>
</dbReference>
<dbReference type="InterPro" id="IPR029260">
    <property type="entry name" value="DSPn"/>
</dbReference>
<dbReference type="GO" id="GO:0005634">
    <property type="term" value="C:nucleus"/>
    <property type="evidence" value="ECO:0007669"/>
    <property type="project" value="UniProtKB-SubCell"/>
</dbReference>
<keyword evidence="13" id="KW-0131">Cell cycle</keyword>
<feature type="domain" description="Tyrosine-protein phosphatase" evidence="18">
    <location>
        <begin position="179"/>
        <end position="336"/>
    </location>
</feature>
<dbReference type="PROSITE" id="PS50056">
    <property type="entry name" value="TYR_PHOSPHATASE_2"/>
    <property type="match status" value="1"/>
</dbReference>